<organism evidence="1 2">
    <name type="scientific">Monosporascus ibericus</name>
    <dbReference type="NCBI Taxonomy" id="155417"/>
    <lineage>
        <taxon>Eukaryota</taxon>
        <taxon>Fungi</taxon>
        <taxon>Dikarya</taxon>
        <taxon>Ascomycota</taxon>
        <taxon>Pezizomycotina</taxon>
        <taxon>Sordariomycetes</taxon>
        <taxon>Xylariomycetidae</taxon>
        <taxon>Xylariales</taxon>
        <taxon>Xylariales incertae sedis</taxon>
        <taxon>Monosporascus</taxon>
    </lineage>
</organism>
<dbReference type="InterPro" id="IPR036047">
    <property type="entry name" value="F-box-like_dom_sf"/>
</dbReference>
<keyword evidence="2" id="KW-1185">Reference proteome</keyword>
<dbReference type="Proteomes" id="UP000293360">
    <property type="component" value="Unassembled WGS sequence"/>
</dbReference>
<sequence>MAKLRDLPTELLILVLEWLGKIDLQSLIVSQLTSKQFHAAVQDVLTDAQNRDLRQDPLSEEKPAVHPLWASKFGALFNSADCFTEADRRELRYLTLDGDFTLPFRRLPWARAGLGRAAYLRPEASWRSLSLTFGQAPITQLDLVKNYSYGGGGDSVEYYQVDVPSSGLTMGLFYDVLLCERANYGNETGAWELLLGKRLRSYDVLFEYECFITDDPDLVEAGEEARQAAILYVRGGSTDEVDPLKHDRGTWIPHIIGKEPPKLFPWQGPEPDIDRSLI</sequence>
<evidence type="ECO:0000313" key="2">
    <source>
        <dbReference type="Proteomes" id="UP000293360"/>
    </source>
</evidence>
<evidence type="ECO:0008006" key="3">
    <source>
        <dbReference type="Google" id="ProtNLM"/>
    </source>
</evidence>
<dbReference type="CDD" id="cd09917">
    <property type="entry name" value="F-box_SF"/>
    <property type="match status" value="1"/>
</dbReference>
<dbReference type="AlphaFoldDB" id="A0A4Q4T987"/>
<dbReference type="OrthoDB" id="3800738at2759"/>
<protein>
    <recommendedName>
        <fullName evidence="3">F-box domain-containing protein</fullName>
    </recommendedName>
</protein>
<proteinExistence type="predicted"/>
<comment type="caution">
    <text evidence="1">The sequence shown here is derived from an EMBL/GenBank/DDBJ whole genome shotgun (WGS) entry which is preliminary data.</text>
</comment>
<reference evidence="1 2" key="1">
    <citation type="submission" date="2018-06" db="EMBL/GenBank/DDBJ databases">
        <title>Complete Genomes of Monosporascus.</title>
        <authorList>
            <person name="Robinson A.J."/>
            <person name="Natvig D.O."/>
        </authorList>
    </citation>
    <scope>NUCLEOTIDE SEQUENCE [LARGE SCALE GENOMIC DNA]</scope>
    <source>
        <strain evidence="1 2">CBS 110550</strain>
    </source>
</reference>
<dbReference type="SUPFAM" id="SSF81383">
    <property type="entry name" value="F-box domain"/>
    <property type="match status" value="1"/>
</dbReference>
<evidence type="ECO:0000313" key="1">
    <source>
        <dbReference type="EMBL" id="RYP03096.1"/>
    </source>
</evidence>
<gene>
    <name evidence="1" type="ORF">DL764_005379</name>
</gene>
<dbReference type="EMBL" id="QJNU01000282">
    <property type="protein sequence ID" value="RYP03096.1"/>
    <property type="molecule type" value="Genomic_DNA"/>
</dbReference>
<name>A0A4Q4T987_9PEZI</name>
<accession>A0A4Q4T987</accession>